<dbReference type="HOGENOM" id="CLU_2609256_0_0_1"/>
<feature type="region of interest" description="Disordered" evidence="1">
    <location>
        <begin position="60"/>
        <end position="79"/>
    </location>
</feature>
<evidence type="ECO:0000256" key="1">
    <source>
        <dbReference type="SAM" id="MobiDB-lite"/>
    </source>
</evidence>
<reference evidence="3" key="1">
    <citation type="journal article" date="2013" name="Science">
        <title>The Amborella genome and the evolution of flowering plants.</title>
        <authorList>
            <consortium name="Amborella Genome Project"/>
        </authorList>
    </citation>
    <scope>NUCLEOTIDE SEQUENCE [LARGE SCALE GENOMIC DNA]</scope>
</reference>
<proteinExistence type="predicted"/>
<dbReference type="Gramene" id="ERN13134">
    <property type="protein sequence ID" value="ERN13134"/>
    <property type="gene ID" value="AMTR_s00040p00182840"/>
</dbReference>
<evidence type="ECO:0000313" key="2">
    <source>
        <dbReference type="EMBL" id="ERN13134.1"/>
    </source>
</evidence>
<dbReference type="EMBL" id="KI392591">
    <property type="protein sequence ID" value="ERN13134.1"/>
    <property type="molecule type" value="Genomic_DNA"/>
</dbReference>
<dbReference type="Proteomes" id="UP000017836">
    <property type="component" value="Unassembled WGS sequence"/>
</dbReference>
<dbReference type="AlphaFoldDB" id="W1PYI6"/>
<organism evidence="2 3">
    <name type="scientific">Amborella trichopoda</name>
    <dbReference type="NCBI Taxonomy" id="13333"/>
    <lineage>
        <taxon>Eukaryota</taxon>
        <taxon>Viridiplantae</taxon>
        <taxon>Streptophyta</taxon>
        <taxon>Embryophyta</taxon>
        <taxon>Tracheophyta</taxon>
        <taxon>Spermatophyta</taxon>
        <taxon>Magnoliopsida</taxon>
        <taxon>Amborellales</taxon>
        <taxon>Amborellaceae</taxon>
        <taxon>Amborella</taxon>
    </lineage>
</organism>
<evidence type="ECO:0000313" key="3">
    <source>
        <dbReference type="Proteomes" id="UP000017836"/>
    </source>
</evidence>
<gene>
    <name evidence="2" type="ORF">AMTR_s00040p00182840</name>
</gene>
<sequence length="79" mass="8881">MHNTEPPNPEAEQRVREATEAAVTALQAAMEKRKAAQMLMQIADLVVFRSIMATRIAEERRIAEENQLTDTPEDSEATQ</sequence>
<protein>
    <submittedName>
        <fullName evidence="2">Uncharacterized protein</fullName>
    </submittedName>
</protein>
<name>W1PYI6_AMBTC</name>
<keyword evidence="3" id="KW-1185">Reference proteome</keyword>
<accession>W1PYI6</accession>